<dbReference type="PANTHER" id="PTHR43616:SF5">
    <property type="entry name" value="GLYCEROL DEHYDROGENASE 1"/>
    <property type="match status" value="1"/>
</dbReference>
<name>E6W622_DESIS</name>
<gene>
    <name evidence="13" type="ordered locus">Selin_0204</name>
</gene>
<protein>
    <submittedName>
        <fullName evidence="13">Glycerol-1-phosphate dehydrogenase (NAD(P)(+))</fullName>
        <ecNumber evidence="13">1.1.1.261</ecNumber>
    </submittedName>
</protein>
<keyword evidence="3 10" id="KW-0479">Metal-binding</keyword>
<evidence type="ECO:0000313" key="14">
    <source>
        <dbReference type="Proteomes" id="UP000002572"/>
    </source>
</evidence>
<accession>E6W622</accession>
<dbReference type="SUPFAM" id="SSF56796">
    <property type="entry name" value="Dehydroquinate synthase-like"/>
    <property type="match status" value="1"/>
</dbReference>
<comment type="cofactor">
    <cofactor evidence="10">
        <name>Zn(2+)</name>
        <dbReference type="ChEBI" id="CHEBI:29105"/>
    </cofactor>
    <text evidence="10">Binds 1 zinc ion per subunit.</text>
</comment>
<evidence type="ECO:0000256" key="9">
    <source>
        <dbReference type="ARBA" id="ARBA00023264"/>
    </source>
</evidence>
<feature type="binding site" evidence="10">
    <location>
        <position position="245"/>
    </location>
    <ligand>
        <name>glycerol</name>
        <dbReference type="ChEBI" id="CHEBI:17754"/>
    </ligand>
</feature>
<dbReference type="GO" id="GO:0008654">
    <property type="term" value="P:phospholipid biosynthetic process"/>
    <property type="evidence" value="ECO:0007669"/>
    <property type="project" value="UniProtKB-KW"/>
</dbReference>
<dbReference type="InterPro" id="IPR032837">
    <property type="entry name" value="G1PDH"/>
</dbReference>
<reference evidence="13 14" key="1">
    <citation type="submission" date="2010-12" db="EMBL/GenBank/DDBJ databases">
        <title>Complete sequence of Desulfurispirillum indicum S5.</title>
        <authorList>
            <consortium name="US DOE Joint Genome Institute"/>
            <person name="Lucas S."/>
            <person name="Copeland A."/>
            <person name="Lapidus A."/>
            <person name="Cheng J.-F."/>
            <person name="Goodwin L."/>
            <person name="Pitluck S."/>
            <person name="Chertkov O."/>
            <person name="Held B."/>
            <person name="Detter J.C."/>
            <person name="Han C."/>
            <person name="Tapia R."/>
            <person name="Land M."/>
            <person name="Hauser L."/>
            <person name="Kyrpides N."/>
            <person name="Ivanova N."/>
            <person name="Mikhailova N."/>
            <person name="Haggblom M."/>
            <person name="Rauschenbach I."/>
            <person name="Bini E."/>
            <person name="Woyke T."/>
        </authorList>
    </citation>
    <scope>NUCLEOTIDE SEQUENCE [LARGE SCALE GENOMIC DNA]</scope>
    <source>
        <strain evidence="14">ATCC BAA-1389 / DSM 22839 / S5</strain>
    </source>
</reference>
<dbReference type="Gene3D" id="3.40.50.1970">
    <property type="match status" value="1"/>
</dbReference>
<keyword evidence="4" id="KW-0521">NADP</keyword>
<evidence type="ECO:0000256" key="11">
    <source>
        <dbReference type="PIRSR" id="PIRSR000112-2"/>
    </source>
</evidence>
<evidence type="ECO:0000256" key="8">
    <source>
        <dbReference type="ARBA" id="ARBA00023209"/>
    </source>
</evidence>
<feature type="binding site" evidence="11">
    <location>
        <position position="122"/>
    </location>
    <ligand>
        <name>glycerol</name>
        <dbReference type="ChEBI" id="CHEBI:17754"/>
    </ligand>
</feature>
<dbReference type="HOGENOM" id="CLU_038362_0_1_0"/>
<evidence type="ECO:0000313" key="13">
    <source>
        <dbReference type="EMBL" id="ADU64961.1"/>
    </source>
</evidence>
<sequence length="349" mass="37705">MNSTSITIPGLVRIKPGALERLGIYCQRQGFGRVAIVMSADLPAALTSALKSSLESADIHILFRQEAAEPDFDEARDIFAALPSQADAIIGFGGGKALDVAKFAAALARKPYLSVPTSLSNDSFASPAVSLLLRGAKRSLNATMPFGVIIDTQVCLGAPRQLWHSGVGDLSAKLTAVRDWKLAFHATGEKVNDFAALLSDATVFQFLARPAHDLQGVRLLGTALMQSGIAMEICGSSRPASGSEHLISHALDRMAPQQHLHGIQVGVATYIVAHLQRNEHLCALAGLFEHTGFWESAASSGLNRQQWQEAIALAPRIKPNFHTILSQRDWWPEIAHLLEHDPWLRACFA</sequence>
<dbReference type="CDD" id="cd08174">
    <property type="entry name" value="G1PDH-like"/>
    <property type="match status" value="1"/>
</dbReference>
<evidence type="ECO:0000256" key="2">
    <source>
        <dbReference type="ARBA" id="ARBA00022516"/>
    </source>
</evidence>
<feature type="binding site" evidence="10">
    <location>
        <position position="261"/>
    </location>
    <ligand>
        <name>glycerol</name>
        <dbReference type="ChEBI" id="CHEBI:17754"/>
    </ligand>
</feature>
<dbReference type="STRING" id="653733.Selin_0204"/>
<evidence type="ECO:0000256" key="12">
    <source>
        <dbReference type="PIRSR" id="PIRSR000112-3"/>
    </source>
</evidence>
<evidence type="ECO:0000256" key="3">
    <source>
        <dbReference type="ARBA" id="ARBA00022723"/>
    </source>
</evidence>
<dbReference type="KEGG" id="din:Selin_0204"/>
<evidence type="ECO:0000256" key="1">
    <source>
        <dbReference type="ARBA" id="ARBA00022490"/>
    </source>
</evidence>
<keyword evidence="7" id="KW-0443">Lipid metabolism</keyword>
<dbReference type="EC" id="1.1.1.261" evidence="13"/>
<keyword evidence="1" id="KW-0963">Cytoplasm</keyword>
<feature type="binding site" evidence="10">
    <location>
        <position position="169"/>
    </location>
    <ligand>
        <name>glycerol</name>
        <dbReference type="ChEBI" id="CHEBI:17754"/>
    </ligand>
</feature>
<dbReference type="AlphaFoldDB" id="E6W622"/>
<feature type="binding site" evidence="12">
    <location>
        <position position="126"/>
    </location>
    <ligand>
        <name>NAD(+)</name>
        <dbReference type="ChEBI" id="CHEBI:57540"/>
    </ligand>
</feature>
<feature type="binding site" evidence="12">
    <location>
        <begin position="117"/>
        <end position="120"/>
    </location>
    <ligand>
        <name>NAD(+)</name>
        <dbReference type="ChEBI" id="CHEBI:57540"/>
    </ligand>
</feature>
<keyword evidence="2" id="KW-0444">Lipid biosynthesis</keyword>
<keyword evidence="6 12" id="KW-0520">NAD</keyword>
<dbReference type="RefSeq" id="WP_013504850.1">
    <property type="nucleotide sequence ID" value="NC_014836.1"/>
</dbReference>
<evidence type="ECO:0000256" key="5">
    <source>
        <dbReference type="ARBA" id="ARBA00023002"/>
    </source>
</evidence>
<keyword evidence="14" id="KW-1185">Reference proteome</keyword>
<keyword evidence="9" id="KW-1208">Phospholipid metabolism</keyword>
<dbReference type="GO" id="GO:0046872">
    <property type="term" value="F:metal ion binding"/>
    <property type="evidence" value="ECO:0007669"/>
    <property type="project" value="UniProtKB-KW"/>
</dbReference>
<evidence type="ECO:0000256" key="10">
    <source>
        <dbReference type="PIRSR" id="PIRSR000112-1"/>
    </source>
</evidence>
<keyword evidence="10" id="KW-0862">Zinc</keyword>
<dbReference type="OrthoDB" id="9763580at2"/>
<keyword evidence="5 13" id="KW-0560">Oxidoreductase</keyword>
<dbReference type="Gene3D" id="1.20.1090.10">
    <property type="entry name" value="Dehydroquinate synthase-like - alpha domain"/>
    <property type="match status" value="1"/>
</dbReference>
<dbReference type="InParanoid" id="E6W622"/>
<feature type="binding site" evidence="12">
    <location>
        <begin position="95"/>
        <end position="99"/>
    </location>
    <ligand>
        <name>NAD(+)</name>
        <dbReference type="ChEBI" id="CHEBI:57540"/>
    </ligand>
</feature>
<dbReference type="EMBL" id="CP002432">
    <property type="protein sequence ID" value="ADU64961.1"/>
    <property type="molecule type" value="Genomic_DNA"/>
</dbReference>
<proteinExistence type="predicted"/>
<dbReference type="eggNOG" id="COG0371">
    <property type="taxonomic scope" value="Bacteria"/>
</dbReference>
<organism evidence="13 14">
    <name type="scientific">Desulfurispirillum indicum (strain ATCC BAA-1389 / DSM 22839 / S5)</name>
    <dbReference type="NCBI Taxonomy" id="653733"/>
    <lineage>
        <taxon>Bacteria</taxon>
        <taxon>Pseudomonadati</taxon>
        <taxon>Chrysiogenota</taxon>
        <taxon>Chrysiogenia</taxon>
        <taxon>Chrysiogenales</taxon>
        <taxon>Chrysiogenaceae</taxon>
        <taxon>Desulfurispirillum</taxon>
    </lineage>
</organism>
<dbReference type="Proteomes" id="UP000002572">
    <property type="component" value="Chromosome"/>
</dbReference>
<evidence type="ECO:0000256" key="4">
    <source>
        <dbReference type="ARBA" id="ARBA00022857"/>
    </source>
</evidence>
<evidence type="ECO:0000256" key="6">
    <source>
        <dbReference type="ARBA" id="ARBA00023027"/>
    </source>
</evidence>
<dbReference type="GO" id="GO:0050492">
    <property type="term" value="F:glycerol-1-phosphate dehydrogenase [NAD(P)+] activity"/>
    <property type="evidence" value="ECO:0007669"/>
    <property type="project" value="UniProtKB-EC"/>
</dbReference>
<dbReference type="PANTHER" id="PTHR43616">
    <property type="entry name" value="GLYCEROL DEHYDROGENASE"/>
    <property type="match status" value="1"/>
</dbReference>
<evidence type="ECO:0000256" key="7">
    <source>
        <dbReference type="ARBA" id="ARBA00023098"/>
    </source>
</evidence>
<dbReference type="InterPro" id="IPR016205">
    <property type="entry name" value="Glycerol_DH"/>
</dbReference>
<dbReference type="Pfam" id="PF13685">
    <property type="entry name" value="Fe-ADH_2"/>
    <property type="match status" value="1"/>
</dbReference>
<dbReference type="PIRSF" id="PIRSF000112">
    <property type="entry name" value="Glycerol_dehydrogenase"/>
    <property type="match status" value="1"/>
</dbReference>
<keyword evidence="8" id="KW-0594">Phospholipid biosynthesis</keyword>